<proteinExistence type="predicted"/>
<keyword evidence="2" id="KW-1185">Reference proteome</keyword>
<dbReference type="KEGG" id="dae:Dtox_1131"/>
<dbReference type="OrthoDB" id="2374983at2"/>
<protein>
    <submittedName>
        <fullName evidence="1">Outer spore coat protein</fullName>
    </submittedName>
</protein>
<keyword evidence="1" id="KW-0167">Capsid protein</keyword>
<sequence>MGDMVQNQNRDMWGSKGPYREIITKAVCGSVSKNFVYTKFIKIQEKRIPTKVLGTSIHKFELQPAVMETIDHNQTGVLIRGSFEVNIWYSFDQGNFTDVIREPVKLAEVIPQDDFEGHVSKEFSVQVMLIKSPQCKSAALQSGNTVRIEIELGVYVEVLGETKLRVFVYQDSDEDES</sequence>
<evidence type="ECO:0000313" key="1">
    <source>
        <dbReference type="EMBL" id="ACV62017.1"/>
    </source>
</evidence>
<keyword evidence="1" id="KW-0946">Virion</keyword>
<dbReference type="InterPro" id="IPR018901">
    <property type="entry name" value="Spore_coat_CotE"/>
</dbReference>
<dbReference type="EMBL" id="CP001720">
    <property type="protein sequence ID" value="ACV62017.1"/>
    <property type="molecule type" value="Genomic_DNA"/>
</dbReference>
<dbReference type="Pfam" id="PF10628">
    <property type="entry name" value="CotE"/>
    <property type="match status" value="1"/>
</dbReference>
<accession>C8W4E9</accession>
<dbReference type="eggNOG" id="ENOG50337TT">
    <property type="taxonomic scope" value="Bacteria"/>
</dbReference>
<reference evidence="1 2" key="1">
    <citation type="journal article" date="2009" name="Stand. Genomic Sci.">
        <title>Complete genome sequence of Desulfotomaculum acetoxidans type strain (5575).</title>
        <authorList>
            <person name="Spring S."/>
            <person name="Lapidus A."/>
            <person name="Schroder M."/>
            <person name="Gleim D."/>
            <person name="Sims D."/>
            <person name="Meincke L."/>
            <person name="Glavina Del Rio T."/>
            <person name="Tice H."/>
            <person name="Copeland A."/>
            <person name="Cheng J.F."/>
            <person name="Lucas S."/>
            <person name="Chen F."/>
            <person name="Nolan M."/>
            <person name="Bruce D."/>
            <person name="Goodwin L."/>
            <person name="Pitluck S."/>
            <person name="Ivanova N."/>
            <person name="Mavromatis K."/>
            <person name="Mikhailova N."/>
            <person name="Pati A."/>
            <person name="Chen A."/>
            <person name="Palaniappan K."/>
            <person name="Land M."/>
            <person name="Hauser L."/>
            <person name="Chang Y.J."/>
            <person name="Jeffries C.D."/>
            <person name="Chain P."/>
            <person name="Saunders E."/>
            <person name="Brettin T."/>
            <person name="Detter J.C."/>
            <person name="Goker M."/>
            <person name="Bristow J."/>
            <person name="Eisen J.A."/>
            <person name="Markowitz V."/>
            <person name="Hugenholtz P."/>
            <person name="Kyrpides N.C."/>
            <person name="Klenk H.P."/>
            <person name="Han C."/>
        </authorList>
    </citation>
    <scope>NUCLEOTIDE SEQUENCE [LARGE SCALE GENOMIC DNA]</scope>
    <source>
        <strain evidence="2">ATCC 49208 / DSM 771 / VKM B-1644</strain>
    </source>
</reference>
<organism evidence="1 2">
    <name type="scientific">Desulfofarcimen acetoxidans (strain ATCC 49208 / DSM 771 / KCTC 5769 / VKM B-1644 / 5575)</name>
    <name type="common">Desulfotomaculum acetoxidans</name>
    <dbReference type="NCBI Taxonomy" id="485916"/>
    <lineage>
        <taxon>Bacteria</taxon>
        <taxon>Bacillati</taxon>
        <taxon>Bacillota</taxon>
        <taxon>Clostridia</taxon>
        <taxon>Eubacteriales</taxon>
        <taxon>Peptococcaceae</taxon>
        <taxon>Desulfofarcimen</taxon>
    </lineage>
</organism>
<evidence type="ECO:0000313" key="2">
    <source>
        <dbReference type="Proteomes" id="UP000002217"/>
    </source>
</evidence>
<dbReference type="HOGENOM" id="CLU_109780_0_0_9"/>
<dbReference type="AlphaFoldDB" id="C8W4E9"/>
<dbReference type="RefSeq" id="WP_015756732.1">
    <property type="nucleotide sequence ID" value="NC_013216.1"/>
</dbReference>
<dbReference type="STRING" id="485916.Dtox_1131"/>
<dbReference type="Proteomes" id="UP000002217">
    <property type="component" value="Chromosome"/>
</dbReference>
<name>C8W4E9_DESAS</name>
<gene>
    <name evidence="1" type="ordered locus">Dtox_1131</name>
</gene>